<feature type="domain" description="Retrotransposon Copia-like N-terminal" evidence="2">
    <location>
        <begin position="33"/>
        <end position="75"/>
    </location>
</feature>
<feature type="region of interest" description="Disordered" evidence="1">
    <location>
        <begin position="309"/>
        <end position="349"/>
    </location>
</feature>
<evidence type="ECO:0000259" key="2">
    <source>
        <dbReference type="Pfam" id="PF14244"/>
    </source>
</evidence>
<reference evidence="3" key="2">
    <citation type="journal article" date="2024" name="Plant">
        <title>Genomic evolution and insights into agronomic trait innovations of Sesamum species.</title>
        <authorList>
            <person name="Miao H."/>
            <person name="Wang L."/>
            <person name="Qu L."/>
            <person name="Liu H."/>
            <person name="Sun Y."/>
            <person name="Le M."/>
            <person name="Wang Q."/>
            <person name="Wei S."/>
            <person name="Zheng Y."/>
            <person name="Lin W."/>
            <person name="Duan Y."/>
            <person name="Cao H."/>
            <person name="Xiong S."/>
            <person name="Wang X."/>
            <person name="Wei L."/>
            <person name="Li C."/>
            <person name="Ma Q."/>
            <person name="Ju M."/>
            <person name="Zhao R."/>
            <person name="Li G."/>
            <person name="Mu C."/>
            <person name="Tian Q."/>
            <person name="Mei H."/>
            <person name="Zhang T."/>
            <person name="Gao T."/>
            <person name="Zhang H."/>
        </authorList>
    </citation>
    <scope>NUCLEOTIDE SEQUENCE</scope>
    <source>
        <strain evidence="3">KEN8</strain>
    </source>
</reference>
<evidence type="ECO:0000256" key="1">
    <source>
        <dbReference type="SAM" id="MobiDB-lite"/>
    </source>
</evidence>
<accession>A0AAW2QKE7</accession>
<proteinExistence type="predicted"/>
<dbReference type="AlphaFoldDB" id="A0AAW2QKE7"/>
<dbReference type="PANTHER" id="PTHR37610">
    <property type="entry name" value="CCHC-TYPE DOMAIN-CONTAINING PROTEIN"/>
    <property type="match status" value="1"/>
</dbReference>
<feature type="compositionally biased region" description="Low complexity" evidence="1">
    <location>
        <begin position="310"/>
        <end position="322"/>
    </location>
</feature>
<evidence type="ECO:0000313" key="3">
    <source>
        <dbReference type="EMBL" id="KAL0368369.1"/>
    </source>
</evidence>
<protein>
    <recommendedName>
        <fullName evidence="2">Retrotransposon Copia-like N-terminal domain-containing protein</fullName>
    </recommendedName>
</protein>
<dbReference type="InterPro" id="IPR029472">
    <property type="entry name" value="Copia-like_N"/>
</dbReference>
<sequence>MASSSHTVPENATVSIGFGNDVASARINALEYSGMIMISSPLNGNNWLSWSRSVRIALEARDKLGFIDGTCVRPADGAADLRQWRIADSTVRTWILNTISKDIVNAFLCANSARSLWIELEARYGDCNKTKTDQVDTTQLIQFLMGLNDFDNIRSQILTLEPLLSVNKAYSIVLRVERQHQVNTVFTETGENSTMYAKPFEQRGNIGSRNFMRRKGPVDKKNLFCEVYNKYGGHNKETCFKILATEIIQPKVEDKNSGTWNDLVAKLMEALRLVQSSKLPQEPMKVHFAHMDEMAELCSIPAPIPDLDLDTPIPVDDTPTLIHTDTSATSNSLSVPSSPSPPLRRSLRQPHPPAWLADFQYYSSASHSFDHPILASSHV</sequence>
<name>A0AAW2QKE7_9LAMI</name>
<comment type="caution">
    <text evidence="3">The sequence shown here is derived from an EMBL/GenBank/DDBJ whole genome shotgun (WGS) entry which is preliminary data.</text>
</comment>
<reference evidence="3" key="1">
    <citation type="submission" date="2020-06" db="EMBL/GenBank/DDBJ databases">
        <authorList>
            <person name="Li T."/>
            <person name="Hu X."/>
            <person name="Zhang T."/>
            <person name="Song X."/>
            <person name="Zhang H."/>
            <person name="Dai N."/>
            <person name="Sheng W."/>
            <person name="Hou X."/>
            <person name="Wei L."/>
        </authorList>
    </citation>
    <scope>NUCLEOTIDE SEQUENCE</scope>
    <source>
        <strain evidence="3">KEN8</strain>
        <tissue evidence="3">Leaf</tissue>
    </source>
</reference>
<gene>
    <name evidence="3" type="ORF">Scaly_1055800</name>
</gene>
<dbReference type="Pfam" id="PF14244">
    <property type="entry name" value="Retrotran_gag_3"/>
    <property type="match status" value="1"/>
</dbReference>
<dbReference type="PANTHER" id="PTHR37610:SF40">
    <property type="entry name" value="OS01G0909600 PROTEIN"/>
    <property type="match status" value="1"/>
</dbReference>
<organism evidence="3">
    <name type="scientific">Sesamum calycinum</name>
    <dbReference type="NCBI Taxonomy" id="2727403"/>
    <lineage>
        <taxon>Eukaryota</taxon>
        <taxon>Viridiplantae</taxon>
        <taxon>Streptophyta</taxon>
        <taxon>Embryophyta</taxon>
        <taxon>Tracheophyta</taxon>
        <taxon>Spermatophyta</taxon>
        <taxon>Magnoliopsida</taxon>
        <taxon>eudicotyledons</taxon>
        <taxon>Gunneridae</taxon>
        <taxon>Pentapetalae</taxon>
        <taxon>asterids</taxon>
        <taxon>lamiids</taxon>
        <taxon>Lamiales</taxon>
        <taxon>Pedaliaceae</taxon>
        <taxon>Sesamum</taxon>
    </lineage>
</organism>
<dbReference type="EMBL" id="JACGWM010000006">
    <property type="protein sequence ID" value="KAL0368369.1"/>
    <property type="molecule type" value="Genomic_DNA"/>
</dbReference>